<evidence type="ECO:0000313" key="3">
    <source>
        <dbReference type="Proteomes" id="UP000248326"/>
    </source>
</evidence>
<feature type="region of interest" description="Disordered" evidence="1">
    <location>
        <begin position="31"/>
        <end position="59"/>
    </location>
</feature>
<reference evidence="2 3" key="1">
    <citation type="submission" date="2018-06" db="EMBL/GenBank/DDBJ databases">
        <title>Genomic Encyclopedia of Type Strains, Phase IV (KMG-IV): sequencing the most valuable type-strain genomes for metagenomic binning, comparative biology and taxonomic classification.</title>
        <authorList>
            <person name="Goeker M."/>
        </authorList>
    </citation>
    <scope>NUCLEOTIDE SEQUENCE [LARGE SCALE GENOMIC DNA]</scope>
    <source>
        <strain evidence="2 3">DSM 18048</strain>
    </source>
</reference>
<sequence length="192" mass="21058">MSTSESPLDPQEFLDTLQQFTSLGATLAARLGSSAPRQAPATPETPGATRVEALPPQTSTLGTDARRFVKSVSDPSTLAAVQGIVEAWREYAVTAEQERTKRHHIEAWRDATLASIASTRAVMSTYLERSFDERRSNFEHLFAALDKAQDASDLQGLQVVLAGILELVKTNPFKDLAEFQEQLKNPAFVLDL</sequence>
<evidence type="ECO:0000313" key="2">
    <source>
        <dbReference type="EMBL" id="PYE51995.1"/>
    </source>
</evidence>
<gene>
    <name evidence="2" type="ORF">DES52_11341</name>
</gene>
<organism evidence="2 3">
    <name type="scientific">Deinococcus yavapaiensis KR-236</name>
    <dbReference type="NCBI Taxonomy" id="694435"/>
    <lineage>
        <taxon>Bacteria</taxon>
        <taxon>Thermotogati</taxon>
        <taxon>Deinococcota</taxon>
        <taxon>Deinococci</taxon>
        <taxon>Deinococcales</taxon>
        <taxon>Deinococcaceae</taxon>
        <taxon>Deinococcus</taxon>
    </lineage>
</organism>
<proteinExistence type="predicted"/>
<dbReference type="AlphaFoldDB" id="A0A318S3I5"/>
<evidence type="ECO:0000256" key="1">
    <source>
        <dbReference type="SAM" id="MobiDB-lite"/>
    </source>
</evidence>
<protein>
    <submittedName>
        <fullName evidence="2">Uncharacterized protein</fullName>
    </submittedName>
</protein>
<dbReference type="RefSeq" id="WP_211317941.1">
    <property type="nucleotide sequence ID" value="NZ_QJSX01000013.1"/>
</dbReference>
<comment type="caution">
    <text evidence="2">The sequence shown here is derived from an EMBL/GenBank/DDBJ whole genome shotgun (WGS) entry which is preliminary data.</text>
</comment>
<dbReference type="Proteomes" id="UP000248326">
    <property type="component" value="Unassembled WGS sequence"/>
</dbReference>
<keyword evidence="3" id="KW-1185">Reference proteome</keyword>
<name>A0A318S3I5_9DEIO</name>
<accession>A0A318S3I5</accession>
<dbReference type="EMBL" id="QJSX01000013">
    <property type="protein sequence ID" value="PYE51995.1"/>
    <property type="molecule type" value="Genomic_DNA"/>
</dbReference>